<feature type="transmembrane region" description="Helical" evidence="1">
    <location>
        <begin position="39"/>
        <end position="56"/>
    </location>
</feature>
<dbReference type="AlphaFoldDB" id="A0A923PES2"/>
<keyword evidence="3" id="KW-1185">Reference proteome</keyword>
<keyword evidence="1" id="KW-1133">Transmembrane helix</keyword>
<gene>
    <name evidence="2" type="ORF">H9S92_01095</name>
</gene>
<name>A0A923PES2_9BACT</name>
<evidence type="ECO:0000313" key="3">
    <source>
        <dbReference type="Proteomes" id="UP000650081"/>
    </source>
</evidence>
<sequence>MQQYRIEIKWGLIFVAMSLLWMLGERLVGLHDELLEHHAVWTNLIAVPAIILYVLALKDKRENFYGGKMSWGQGFKAGMIVTAVVAILSPLTQLITSKIITPHYFDNVIAYSVAQGLSTQADAEAFFNLGNYIVMGFIGAIVMGAVTSAIVAIFAKRG</sequence>
<reference evidence="2" key="1">
    <citation type="submission" date="2020-08" db="EMBL/GenBank/DDBJ databases">
        <title>Lewinella bacteria from marine environments.</title>
        <authorList>
            <person name="Zhong Y."/>
        </authorList>
    </citation>
    <scope>NUCLEOTIDE SEQUENCE</scope>
    <source>
        <strain evidence="2">KCTC 42187</strain>
    </source>
</reference>
<feature type="transmembrane region" description="Helical" evidence="1">
    <location>
        <begin position="132"/>
        <end position="155"/>
    </location>
</feature>
<keyword evidence="1" id="KW-0812">Transmembrane</keyword>
<keyword evidence="1" id="KW-0472">Membrane</keyword>
<feature type="transmembrane region" description="Helical" evidence="1">
    <location>
        <begin position="7"/>
        <end position="24"/>
    </location>
</feature>
<evidence type="ECO:0000256" key="1">
    <source>
        <dbReference type="SAM" id="Phobius"/>
    </source>
</evidence>
<dbReference type="Pfam" id="PF13858">
    <property type="entry name" value="DUF4199"/>
    <property type="match status" value="1"/>
</dbReference>
<evidence type="ECO:0000313" key="2">
    <source>
        <dbReference type="EMBL" id="MBC6992745.1"/>
    </source>
</evidence>
<dbReference type="RefSeq" id="WP_187464883.1">
    <property type="nucleotide sequence ID" value="NZ_JACSIT010000037.1"/>
</dbReference>
<dbReference type="EMBL" id="JACSIT010000037">
    <property type="protein sequence ID" value="MBC6992745.1"/>
    <property type="molecule type" value="Genomic_DNA"/>
</dbReference>
<dbReference type="InterPro" id="IPR025250">
    <property type="entry name" value="DUF4199"/>
</dbReference>
<comment type="caution">
    <text evidence="2">The sequence shown here is derived from an EMBL/GenBank/DDBJ whole genome shotgun (WGS) entry which is preliminary data.</text>
</comment>
<accession>A0A923PES2</accession>
<feature type="transmembrane region" description="Helical" evidence="1">
    <location>
        <begin position="77"/>
        <end position="96"/>
    </location>
</feature>
<organism evidence="2 3">
    <name type="scientific">Neolewinella lacunae</name>
    <dbReference type="NCBI Taxonomy" id="1517758"/>
    <lineage>
        <taxon>Bacteria</taxon>
        <taxon>Pseudomonadati</taxon>
        <taxon>Bacteroidota</taxon>
        <taxon>Saprospiria</taxon>
        <taxon>Saprospirales</taxon>
        <taxon>Lewinellaceae</taxon>
        <taxon>Neolewinella</taxon>
    </lineage>
</organism>
<proteinExistence type="predicted"/>
<protein>
    <submittedName>
        <fullName evidence="2">DUF4199 domain-containing protein</fullName>
    </submittedName>
</protein>
<dbReference type="Proteomes" id="UP000650081">
    <property type="component" value="Unassembled WGS sequence"/>
</dbReference>